<organism evidence="2 3">
    <name type="scientific">Celeribacter neptunius</name>
    <dbReference type="NCBI Taxonomy" id="588602"/>
    <lineage>
        <taxon>Bacteria</taxon>
        <taxon>Pseudomonadati</taxon>
        <taxon>Pseudomonadota</taxon>
        <taxon>Alphaproteobacteria</taxon>
        <taxon>Rhodobacterales</taxon>
        <taxon>Roseobacteraceae</taxon>
        <taxon>Celeribacter</taxon>
    </lineage>
</organism>
<keyword evidence="1" id="KW-0472">Membrane</keyword>
<dbReference type="Proteomes" id="UP000199630">
    <property type="component" value="Unassembled WGS sequence"/>
</dbReference>
<keyword evidence="3" id="KW-1185">Reference proteome</keyword>
<dbReference type="STRING" id="588602.SAMN04487991_0281"/>
<dbReference type="RefSeq" id="WP_090056065.1">
    <property type="nucleotide sequence ID" value="NZ_FORH01000001.1"/>
</dbReference>
<feature type="transmembrane region" description="Helical" evidence="1">
    <location>
        <begin position="37"/>
        <end position="58"/>
    </location>
</feature>
<keyword evidence="2" id="KW-0255">Endonuclease</keyword>
<keyword evidence="1" id="KW-1133">Transmembrane helix</keyword>
<name>A0A1I3J9X9_9RHOB</name>
<dbReference type="OrthoDB" id="9807941at2"/>
<protein>
    <submittedName>
        <fullName evidence="2">Predicted 5' DNA nuclease, flap endonuclease-1-like, helix-3-turn-helix (H3TH) domain</fullName>
    </submittedName>
</protein>
<reference evidence="3" key="1">
    <citation type="submission" date="2016-10" db="EMBL/GenBank/DDBJ databases">
        <authorList>
            <person name="Varghese N."/>
            <person name="Submissions S."/>
        </authorList>
    </citation>
    <scope>NUCLEOTIDE SEQUENCE [LARGE SCALE GENOMIC DNA]</scope>
    <source>
        <strain evidence="3">DSM 26471</strain>
    </source>
</reference>
<evidence type="ECO:0000256" key="1">
    <source>
        <dbReference type="SAM" id="Phobius"/>
    </source>
</evidence>
<dbReference type="AlphaFoldDB" id="A0A1I3J9X9"/>
<keyword evidence="2" id="KW-0540">Nuclease</keyword>
<dbReference type="EMBL" id="FORH01000001">
    <property type="protein sequence ID" value="SFI56788.1"/>
    <property type="molecule type" value="Genomic_DNA"/>
</dbReference>
<dbReference type="GO" id="GO:0004519">
    <property type="term" value="F:endonuclease activity"/>
    <property type="evidence" value="ECO:0007669"/>
    <property type="project" value="UniProtKB-KW"/>
</dbReference>
<evidence type="ECO:0000313" key="2">
    <source>
        <dbReference type="EMBL" id="SFI56788.1"/>
    </source>
</evidence>
<keyword evidence="1" id="KW-0812">Transmembrane</keyword>
<dbReference type="Gene3D" id="1.10.150.20">
    <property type="entry name" value="5' to 3' exonuclease, C-terminal subdomain"/>
    <property type="match status" value="1"/>
</dbReference>
<keyword evidence="2" id="KW-0378">Hydrolase</keyword>
<evidence type="ECO:0000313" key="3">
    <source>
        <dbReference type="Proteomes" id="UP000199630"/>
    </source>
</evidence>
<sequence length="245" mass="25283">MSEEQSGKTVKIWLISAICGILAFVALLWIAGYSTAASVIVGVLVALLVAILLWIGWYEDSADLAEGHPEADVSAAGLMATSGIGDEPISAAEEIAAEPHAADTRELRSAAAAAAPEAHPVAEETVVEEVAETPEPVVEPVAEVEATPESTLESAPAAFAAVAAAPDDLKAIKGVGPKIQVQLEERGLTTFAQIAALTASEIEELGAALKGTSAAQLTKWAEQARILAEGGDTEFSKRVKDGDVY</sequence>
<feature type="transmembrane region" description="Helical" evidence="1">
    <location>
        <begin position="12"/>
        <end position="31"/>
    </location>
</feature>
<proteinExistence type="predicted"/>
<accession>A0A1I3J9X9</accession>
<gene>
    <name evidence="2" type="ORF">SAMN04487991_0281</name>
</gene>